<feature type="compositionally biased region" description="Polar residues" evidence="15">
    <location>
        <begin position="194"/>
        <end position="208"/>
    </location>
</feature>
<dbReference type="InterPro" id="IPR006319">
    <property type="entry name" value="PEP_synth"/>
</dbReference>
<evidence type="ECO:0000256" key="4">
    <source>
        <dbReference type="ARBA" id="ARBA00007837"/>
    </source>
</evidence>
<dbReference type="GO" id="GO:0006094">
    <property type="term" value="P:gluconeogenesis"/>
    <property type="evidence" value="ECO:0007669"/>
    <property type="project" value="UniProtKB-UniPathway"/>
</dbReference>
<feature type="region of interest" description="Disordered" evidence="15">
    <location>
        <begin position="1"/>
        <end position="34"/>
    </location>
</feature>
<feature type="domain" description="Pyruvate phosphate dikinase AMP/ATP-binding" evidence="16">
    <location>
        <begin position="32"/>
        <end position="111"/>
    </location>
</feature>
<keyword evidence="12" id="KW-0460">Magnesium</keyword>
<accession>A0A7W8AGE5</accession>
<keyword evidence="10 17" id="KW-0418">Kinase</keyword>
<dbReference type="SUPFAM" id="SSF56059">
    <property type="entry name" value="Glutathione synthetase ATP-binding domain-like"/>
    <property type="match status" value="1"/>
</dbReference>
<organism evidence="17 18">
    <name type="scientific">Nonomuraea endophytica</name>
    <dbReference type="NCBI Taxonomy" id="714136"/>
    <lineage>
        <taxon>Bacteria</taxon>
        <taxon>Bacillati</taxon>
        <taxon>Actinomycetota</taxon>
        <taxon>Actinomycetes</taxon>
        <taxon>Streptosporangiales</taxon>
        <taxon>Streptosporangiaceae</taxon>
        <taxon>Nonomuraea</taxon>
    </lineage>
</organism>
<feature type="compositionally biased region" description="Basic and acidic residues" evidence="15">
    <location>
        <begin position="22"/>
        <end position="34"/>
    </location>
</feature>
<dbReference type="GO" id="GO:0046872">
    <property type="term" value="F:metal ion binding"/>
    <property type="evidence" value="ECO:0007669"/>
    <property type="project" value="UniProtKB-KW"/>
</dbReference>
<dbReference type="EMBL" id="JACHIN010000025">
    <property type="protein sequence ID" value="MBB5084680.1"/>
    <property type="molecule type" value="Genomic_DNA"/>
</dbReference>
<evidence type="ECO:0000256" key="9">
    <source>
        <dbReference type="ARBA" id="ARBA00022741"/>
    </source>
</evidence>
<comment type="cofactor">
    <cofactor evidence="1">
        <name>Mg(2+)</name>
        <dbReference type="ChEBI" id="CHEBI:18420"/>
    </cofactor>
</comment>
<evidence type="ECO:0000256" key="6">
    <source>
        <dbReference type="ARBA" id="ARBA00021623"/>
    </source>
</evidence>
<name>A0A7W8AGE5_9ACTN</name>
<feature type="region of interest" description="Disordered" evidence="15">
    <location>
        <begin position="192"/>
        <end position="233"/>
    </location>
</feature>
<feature type="compositionally biased region" description="Low complexity" evidence="15">
    <location>
        <begin position="1"/>
        <end position="10"/>
    </location>
</feature>
<keyword evidence="9" id="KW-0547">Nucleotide-binding</keyword>
<dbReference type="Proteomes" id="UP000568380">
    <property type="component" value="Unassembled WGS sequence"/>
</dbReference>
<sequence>MRSSAACSAARRARSGTPAAARDSRPPRHRGADDREAIAAACARLRAAIEHLPVPEPIRYDVVARLSRMGGGNVACAVRSSATAEDLPSSSFAGQQDTYLNVRGADAVIDARFGLGEAFVSGLVDADNYRVRAGRIIGRKIAVQTKELRARPDGGTEERQVEPARQHAQTLDDARIRRLEALGRTIEAHFGAPRTSSGRCATESSTSCRAGRVHRRAAGPRPQSRAPSLRRTR</sequence>
<dbReference type="InterPro" id="IPR002192">
    <property type="entry name" value="PPDK_AMP/ATP-bd"/>
</dbReference>
<evidence type="ECO:0000313" key="17">
    <source>
        <dbReference type="EMBL" id="MBB5084680.1"/>
    </source>
</evidence>
<protein>
    <recommendedName>
        <fullName evidence="6">Phosphoenolpyruvate synthase</fullName>
        <ecNumber evidence="5">2.7.9.2</ecNumber>
    </recommendedName>
    <alternativeName>
        <fullName evidence="13">Pyruvate, water dikinase</fullName>
    </alternativeName>
</protein>
<gene>
    <name evidence="17" type="ORF">HNR40_010191</name>
</gene>
<keyword evidence="8" id="KW-0479">Metal-binding</keyword>
<evidence type="ECO:0000256" key="8">
    <source>
        <dbReference type="ARBA" id="ARBA00022723"/>
    </source>
</evidence>
<reference evidence="17 18" key="1">
    <citation type="submission" date="2020-08" db="EMBL/GenBank/DDBJ databases">
        <title>Genomic Encyclopedia of Type Strains, Phase IV (KMG-IV): sequencing the most valuable type-strain genomes for metagenomic binning, comparative biology and taxonomic classification.</title>
        <authorList>
            <person name="Goeker M."/>
        </authorList>
    </citation>
    <scope>NUCLEOTIDE SEQUENCE [LARGE SCALE GENOMIC DNA]</scope>
    <source>
        <strain evidence="17 18">DSM 45385</strain>
    </source>
</reference>
<evidence type="ECO:0000313" key="18">
    <source>
        <dbReference type="Proteomes" id="UP000568380"/>
    </source>
</evidence>
<dbReference type="Gene3D" id="3.30.1490.20">
    <property type="entry name" value="ATP-grasp fold, A domain"/>
    <property type="match status" value="1"/>
</dbReference>
<feature type="region of interest" description="Disordered" evidence="15">
    <location>
        <begin position="150"/>
        <end position="169"/>
    </location>
</feature>
<dbReference type="PANTHER" id="PTHR43030:SF1">
    <property type="entry name" value="PHOSPHOENOLPYRUVATE SYNTHASE"/>
    <property type="match status" value="1"/>
</dbReference>
<evidence type="ECO:0000256" key="2">
    <source>
        <dbReference type="ARBA" id="ARBA00002988"/>
    </source>
</evidence>
<evidence type="ECO:0000256" key="13">
    <source>
        <dbReference type="ARBA" id="ARBA00033470"/>
    </source>
</evidence>
<comment type="catalytic activity">
    <reaction evidence="14">
        <text>pyruvate + ATP + H2O = phosphoenolpyruvate + AMP + phosphate + 2 H(+)</text>
        <dbReference type="Rhea" id="RHEA:11364"/>
        <dbReference type="ChEBI" id="CHEBI:15361"/>
        <dbReference type="ChEBI" id="CHEBI:15377"/>
        <dbReference type="ChEBI" id="CHEBI:15378"/>
        <dbReference type="ChEBI" id="CHEBI:30616"/>
        <dbReference type="ChEBI" id="CHEBI:43474"/>
        <dbReference type="ChEBI" id="CHEBI:58702"/>
        <dbReference type="ChEBI" id="CHEBI:456215"/>
        <dbReference type="EC" id="2.7.9.2"/>
    </reaction>
</comment>
<evidence type="ECO:0000256" key="14">
    <source>
        <dbReference type="ARBA" id="ARBA00047700"/>
    </source>
</evidence>
<keyword evidence="17" id="KW-0670">Pyruvate</keyword>
<evidence type="ECO:0000256" key="12">
    <source>
        <dbReference type="ARBA" id="ARBA00022842"/>
    </source>
</evidence>
<evidence type="ECO:0000256" key="3">
    <source>
        <dbReference type="ARBA" id="ARBA00004742"/>
    </source>
</evidence>
<proteinExistence type="inferred from homology"/>
<evidence type="ECO:0000256" key="1">
    <source>
        <dbReference type="ARBA" id="ARBA00001946"/>
    </source>
</evidence>
<dbReference type="PANTHER" id="PTHR43030">
    <property type="entry name" value="PHOSPHOENOLPYRUVATE SYNTHASE"/>
    <property type="match status" value="1"/>
</dbReference>
<keyword evidence="18" id="KW-1185">Reference proteome</keyword>
<comment type="similarity">
    <text evidence="4">Belongs to the PEP-utilizing enzyme family.</text>
</comment>
<dbReference type="RefSeq" id="WP_184975074.1">
    <property type="nucleotide sequence ID" value="NZ_JACHIN010000025.1"/>
</dbReference>
<dbReference type="GO" id="GO:0005524">
    <property type="term" value="F:ATP binding"/>
    <property type="evidence" value="ECO:0007669"/>
    <property type="project" value="UniProtKB-KW"/>
</dbReference>
<evidence type="ECO:0000256" key="7">
    <source>
        <dbReference type="ARBA" id="ARBA00022679"/>
    </source>
</evidence>
<dbReference type="Pfam" id="PF01326">
    <property type="entry name" value="PPDK_N"/>
    <property type="match status" value="1"/>
</dbReference>
<evidence type="ECO:0000256" key="10">
    <source>
        <dbReference type="ARBA" id="ARBA00022777"/>
    </source>
</evidence>
<dbReference type="GO" id="GO:0008986">
    <property type="term" value="F:pyruvate, water dikinase activity"/>
    <property type="evidence" value="ECO:0007669"/>
    <property type="project" value="UniProtKB-EC"/>
</dbReference>
<comment type="pathway">
    <text evidence="3">Carbohydrate biosynthesis; gluconeogenesis.</text>
</comment>
<evidence type="ECO:0000256" key="15">
    <source>
        <dbReference type="SAM" id="MobiDB-lite"/>
    </source>
</evidence>
<dbReference type="EC" id="2.7.9.2" evidence="5"/>
<dbReference type="InterPro" id="IPR013815">
    <property type="entry name" value="ATP_grasp_subdomain_1"/>
</dbReference>
<keyword evidence="11" id="KW-0067">ATP-binding</keyword>
<evidence type="ECO:0000259" key="16">
    <source>
        <dbReference type="Pfam" id="PF01326"/>
    </source>
</evidence>
<comment type="caution">
    <text evidence="17">The sequence shown here is derived from an EMBL/GenBank/DDBJ whole genome shotgun (WGS) entry which is preliminary data.</text>
</comment>
<comment type="function">
    <text evidence="2">Catalyzes the phosphorylation of pyruvate to phosphoenolpyruvate.</text>
</comment>
<dbReference type="UniPathway" id="UPA00138"/>
<keyword evidence="7" id="KW-0808">Transferase</keyword>
<evidence type="ECO:0000256" key="5">
    <source>
        <dbReference type="ARBA" id="ARBA00011996"/>
    </source>
</evidence>
<dbReference type="AlphaFoldDB" id="A0A7W8AGE5"/>
<evidence type="ECO:0000256" key="11">
    <source>
        <dbReference type="ARBA" id="ARBA00022840"/>
    </source>
</evidence>